<dbReference type="InterPro" id="IPR038765">
    <property type="entry name" value="Papain-like_cys_pep_sf"/>
</dbReference>
<dbReference type="Proteomes" id="UP000553209">
    <property type="component" value="Unassembled WGS sequence"/>
</dbReference>
<dbReference type="RefSeq" id="WP_061080996.1">
    <property type="nucleotide sequence ID" value="NZ_JAAXPG010000007.1"/>
</dbReference>
<dbReference type="InterPro" id="IPR002931">
    <property type="entry name" value="Transglutaminase-like"/>
</dbReference>
<sequence>MSTVGAGVERWVAHTPYSDPGGYARVLADLPGDVAGLGRVLRGAVVHYRSGGRPAFTGARLAEIDHRWVEAMLATDQARCPGPWTRARAQPLVGCCRDFALVTVAALRERGVAARTRVGFASYLNDGFWTDHVVSEYWDGGRWVWADTQLDPARPWPVDVMDIARASEARGAVFASAAQVWLAHRRGRVDVDRYGVHPDLPWRGAGFVRAYVLLELAHRQGEEVLLWDTWEAMEAGDDGVFDEVARLLVAADGGDGAAERELAAWYARDGRLNPGGRVLCTSPSGFVGWVDLERRVVEPG</sequence>
<protein>
    <submittedName>
        <fullName evidence="2">Transglutaminase</fullName>
    </submittedName>
</protein>
<feature type="domain" description="Transglutaminase-like" evidence="1">
    <location>
        <begin position="89"/>
        <end position="150"/>
    </location>
</feature>
<organism evidence="2 3">
    <name type="scientific">Nocardiopsis alborubida</name>
    <dbReference type="NCBI Taxonomy" id="146802"/>
    <lineage>
        <taxon>Bacteria</taxon>
        <taxon>Bacillati</taxon>
        <taxon>Actinomycetota</taxon>
        <taxon>Actinomycetes</taxon>
        <taxon>Streptosporangiales</taxon>
        <taxon>Nocardiopsidaceae</taxon>
        <taxon>Nocardiopsis</taxon>
    </lineage>
</organism>
<dbReference type="SMART" id="SM00460">
    <property type="entry name" value="TGc"/>
    <property type="match status" value="1"/>
</dbReference>
<dbReference type="SUPFAM" id="SSF54001">
    <property type="entry name" value="Cysteine proteinases"/>
    <property type="match status" value="1"/>
</dbReference>
<reference evidence="2 3" key="1">
    <citation type="submission" date="2020-04" db="EMBL/GenBank/DDBJ databases">
        <title>MicrobeNet Type strains.</title>
        <authorList>
            <person name="Nicholson A.C."/>
        </authorList>
    </citation>
    <scope>NUCLEOTIDE SEQUENCE [LARGE SCALE GENOMIC DNA]</scope>
    <source>
        <strain evidence="2 3">ATCC 23612</strain>
    </source>
</reference>
<proteinExistence type="predicted"/>
<evidence type="ECO:0000313" key="3">
    <source>
        <dbReference type="Proteomes" id="UP000553209"/>
    </source>
</evidence>
<name>A0A7X6RQ35_9ACTN</name>
<evidence type="ECO:0000313" key="2">
    <source>
        <dbReference type="EMBL" id="NKY97777.1"/>
    </source>
</evidence>
<gene>
    <name evidence="2" type="ORF">HGB44_08845</name>
</gene>
<accession>A0A7X6RQ35</accession>
<dbReference type="AlphaFoldDB" id="A0A7X6RQ35"/>
<evidence type="ECO:0000259" key="1">
    <source>
        <dbReference type="SMART" id="SM00460"/>
    </source>
</evidence>
<dbReference type="EMBL" id="JAAXPG010000007">
    <property type="protein sequence ID" value="NKY97777.1"/>
    <property type="molecule type" value="Genomic_DNA"/>
</dbReference>
<dbReference type="Pfam" id="PF01841">
    <property type="entry name" value="Transglut_core"/>
    <property type="match status" value="1"/>
</dbReference>
<comment type="caution">
    <text evidence="2">The sequence shown here is derived from an EMBL/GenBank/DDBJ whole genome shotgun (WGS) entry which is preliminary data.</text>
</comment>
<dbReference type="Gene3D" id="3.10.620.30">
    <property type="match status" value="1"/>
</dbReference>
<keyword evidence="3" id="KW-1185">Reference proteome</keyword>